<dbReference type="Pfam" id="PF01138">
    <property type="entry name" value="RNase_PH"/>
    <property type="match status" value="2"/>
</dbReference>
<dbReference type="InterPro" id="IPR027408">
    <property type="entry name" value="PNPase/RNase_PH_dom_sf"/>
</dbReference>
<evidence type="ECO:0000259" key="9">
    <source>
        <dbReference type="PROSITE" id="PS50126"/>
    </source>
</evidence>
<dbReference type="GO" id="GO:0006402">
    <property type="term" value="P:mRNA catabolic process"/>
    <property type="evidence" value="ECO:0007669"/>
    <property type="project" value="UniProtKB-UniRule"/>
</dbReference>
<dbReference type="SMART" id="SM00316">
    <property type="entry name" value="S1"/>
    <property type="match status" value="1"/>
</dbReference>
<dbReference type="FunFam" id="3.30.230.70:FF:000002">
    <property type="entry name" value="Polyribonucleotide nucleotidyltransferase"/>
    <property type="match status" value="1"/>
</dbReference>
<dbReference type="Gene3D" id="2.40.50.140">
    <property type="entry name" value="Nucleic acid-binding proteins"/>
    <property type="match status" value="1"/>
</dbReference>
<dbReference type="CDD" id="cd11364">
    <property type="entry name" value="RNase_PH_PNPase_2"/>
    <property type="match status" value="1"/>
</dbReference>
<dbReference type="Pfam" id="PF00575">
    <property type="entry name" value="S1"/>
    <property type="match status" value="1"/>
</dbReference>
<dbReference type="SUPFAM" id="SSF50249">
    <property type="entry name" value="Nucleic acid-binding proteins"/>
    <property type="match status" value="1"/>
</dbReference>
<dbReference type="FunFam" id="3.30.230.70:FF:000001">
    <property type="entry name" value="Polyribonucleotide nucleotidyltransferase"/>
    <property type="match status" value="1"/>
</dbReference>
<dbReference type="PANTHER" id="PTHR11252:SF0">
    <property type="entry name" value="POLYRIBONUCLEOTIDE NUCLEOTIDYLTRANSFERASE 1, MITOCHONDRIAL"/>
    <property type="match status" value="1"/>
</dbReference>
<evidence type="ECO:0000256" key="4">
    <source>
        <dbReference type="ARBA" id="ARBA00022695"/>
    </source>
</evidence>
<dbReference type="InterPro" id="IPR015847">
    <property type="entry name" value="ExoRNase_PH_dom2"/>
</dbReference>
<evidence type="ECO:0000256" key="6">
    <source>
        <dbReference type="ARBA" id="ARBA00022842"/>
    </source>
</evidence>
<comment type="catalytic activity">
    <reaction evidence="8">
        <text>RNA(n+1) + phosphate = RNA(n) + a ribonucleoside 5'-diphosphate</text>
        <dbReference type="Rhea" id="RHEA:22096"/>
        <dbReference type="Rhea" id="RHEA-COMP:14527"/>
        <dbReference type="Rhea" id="RHEA-COMP:17342"/>
        <dbReference type="ChEBI" id="CHEBI:43474"/>
        <dbReference type="ChEBI" id="CHEBI:57930"/>
        <dbReference type="ChEBI" id="CHEBI:140395"/>
        <dbReference type="EC" id="2.7.7.8"/>
    </reaction>
</comment>
<dbReference type="SMART" id="SM00322">
    <property type="entry name" value="KH"/>
    <property type="match status" value="1"/>
</dbReference>
<organism evidence="10 11">
    <name type="scientific">Ignavibacterium album (strain DSM 19864 / JCM 16511 / NBRC 101810 / Mat9-16)</name>
    <dbReference type="NCBI Taxonomy" id="945713"/>
    <lineage>
        <taxon>Bacteria</taxon>
        <taxon>Pseudomonadati</taxon>
        <taxon>Ignavibacteriota</taxon>
        <taxon>Ignavibacteria</taxon>
        <taxon>Ignavibacteriales</taxon>
        <taxon>Ignavibacteriaceae</taxon>
        <taxon>Ignavibacterium</taxon>
    </lineage>
</organism>
<dbReference type="Gene3D" id="3.30.230.70">
    <property type="entry name" value="GHMP Kinase, N-terminal domain"/>
    <property type="match status" value="2"/>
</dbReference>
<dbReference type="FunFam" id="2.40.50.140:FF:000189">
    <property type="entry name" value="Polyribonucleotide nucleotidyltransferase, putative"/>
    <property type="match status" value="1"/>
</dbReference>
<evidence type="ECO:0000313" key="11">
    <source>
        <dbReference type="Proteomes" id="UP000007394"/>
    </source>
</evidence>
<dbReference type="Pfam" id="PF00013">
    <property type="entry name" value="KH_1"/>
    <property type="match status" value="1"/>
</dbReference>
<keyword evidence="6 8" id="KW-0460">Magnesium</keyword>
<dbReference type="KEGG" id="ial:IALB_0644"/>
<evidence type="ECO:0000256" key="3">
    <source>
        <dbReference type="ARBA" id="ARBA00022679"/>
    </source>
</evidence>
<dbReference type="GO" id="GO:0006396">
    <property type="term" value="P:RNA processing"/>
    <property type="evidence" value="ECO:0007669"/>
    <property type="project" value="InterPro"/>
</dbReference>
<dbReference type="HOGENOM" id="CLU_004217_2_2_10"/>
<keyword evidence="3 8" id="KW-0808">Transferase</keyword>
<comment type="cofactor">
    <cofactor evidence="8">
        <name>Mg(2+)</name>
        <dbReference type="ChEBI" id="CHEBI:18420"/>
    </cofactor>
</comment>
<dbReference type="FunFam" id="3.30.1370.10:FF:000001">
    <property type="entry name" value="Polyribonucleotide nucleotidyltransferase"/>
    <property type="match status" value="1"/>
</dbReference>
<dbReference type="NCBIfam" id="TIGR03591">
    <property type="entry name" value="polynuc_phos"/>
    <property type="match status" value="1"/>
</dbReference>
<name>I0AH99_IGNAJ</name>
<dbReference type="SUPFAM" id="SSF55666">
    <property type="entry name" value="Ribonuclease PH domain 2-like"/>
    <property type="match status" value="2"/>
</dbReference>
<keyword evidence="4 8" id="KW-0548">Nucleotidyltransferase</keyword>
<dbReference type="HAMAP" id="MF_01595">
    <property type="entry name" value="PNPase"/>
    <property type="match status" value="1"/>
</dbReference>
<comment type="function">
    <text evidence="8">Involved in mRNA degradation. Catalyzes the phosphorolysis of single-stranded polyribonucleotides processively in the 3'- to 5'-direction.</text>
</comment>
<dbReference type="InterPro" id="IPR001247">
    <property type="entry name" value="ExoRNase_PH_dom1"/>
</dbReference>
<dbReference type="Pfam" id="PF03726">
    <property type="entry name" value="PNPase"/>
    <property type="match status" value="1"/>
</dbReference>
<dbReference type="SUPFAM" id="SSF54791">
    <property type="entry name" value="Eukaryotic type KH-domain (KH-domain type I)"/>
    <property type="match status" value="1"/>
</dbReference>
<dbReference type="Pfam" id="PF03725">
    <property type="entry name" value="RNase_PH_C"/>
    <property type="match status" value="1"/>
</dbReference>
<evidence type="ECO:0000256" key="5">
    <source>
        <dbReference type="ARBA" id="ARBA00022723"/>
    </source>
</evidence>
<dbReference type="PANTHER" id="PTHR11252">
    <property type="entry name" value="POLYRIBONUCLEOTIDE NUCLEOTIDYLTRANSFERASE"/>
    <property type="match status" value="1"/>
</dbReference>
<feature type="domain" description="S1 motif" evidence="9">
    <location>
        <begin position="621"/>
        <end position="688"/>
    </location>
</feature>
<dbReference type="EMBL" id="CP003418">
    <property type="protein sequence ID" value="AFH48356.1"/>
    <property type="molecule type" value="Genomic_DNA"/>
</dbReference>
<keyword evidence="2 8" id="KW-0963">Cytoplasm</keyword>
<dbReference type="PROSITE" id="PS50126">
    <property type="entry name" value="S1"/>
    <property type="match status" value="1"/>
</dbReference>
<accession>I0AH99</accession>
<dbReference type="CDD" id="cd04472">
    <property type="entry name" value="S1_PNPase"/>
    <property type="match status" value="1"/>
</dbReference>
<dbReference type="InterPro" id="IPR003029">
    <property type="entry name" value="S1_domain"/>
</dbReference>
<evidence type="ECO:0000256" key="7">
    <source>
        <dbReference type="ARBA" id="ARBA00022884"/>
    </source>
</evidence>
<dbReference type="InterPro" id="IPR004087">
    <property type="entry name" value="KH_dom"/>
</dbReference>
<evidence type="ECO:0000256" key="1">
    <source>
        <dbReference type="ARBA" id="ARBA00007404"/>
    </source>
</evidence>
<dbReference type="AlphaFoldDB" id="I0AH99"/>
<sequence length="704" mass="77964">MAIIKKEVEIGGKLFSIETGRYARQANGAVMVRYGDTMVLVTAVASEDVKDDQDFFPLQVEYREKTSAAGKIPGGYIKREGRPTEKEILSARLCDRPIRPLFPKNFMNETQVIAMVLSYDGENDADVLAACGASAALTISDIPFDGPMGEVRVGRVDGQFVINPTHQQLEVSDMELVVAGTSDSIMMVEGEAKELSESEMLEALRFAQTEIRKIVELQLELQKEAGKQKWIVPEKVIDENLKNDVNELALEKLKSIVYSVLTKEERSAKNKELAEFVKTSLAEKYPEQEKVIAELLHDMEKELMRQRILTEGIRLDGRKTTDIRPITIETSLLPRTHGSALFTRGETQSLTTVTLGTKNDEQLVDGLLQEYTKKFMLHYNFPPFSVGEVGRLTGVSRREIGHGNLAERSLKQVFPAEDVFPYTVRVISDILESNGSSSMATVCAGSLAMMDAGIPIKAAVSGIAMGLVKEGEQYAILSDILGNEDHLGDMDFKVAGTSKGITGLQMDIKIQGISFEIMEKALAQAKEGRMKILEIMNQAIAEPRPHLSPYAPRLITMKIDTDQIGLVIGPGGKTIQGMQRLFGVEIVIDEDGTVNIASPNRENAQKCKEYIKKLTATPEVGEVYEGVVTKIMDFGAFVEILPGKEGLLHISQIDNKRVNKVSDYFKVGDKVLVKLMKIEDGKLSLSRKEVLNNSEENKQKEKQQ</sequence>
<dbReference type="GO" id="GO:0003723">
    <property type="term" value="F:RNA binding"/>
    <property type="evidence" value="ECO:0007669"/>
    <property type="project" value="UniProtKB-UniRule"/>
</dbReference>
<dbReference type="InterPro" id="IPR015848">
    <property type="entry name" value="PNPase_PH_RNA-bd_bac/org-type"/>
</dbReference>
<feature type="binding site" evidence="8">
    <location>
        <position position="491"/>
    </location>
    <ligand>
        <name>Mg(2+)</name>
        <dbReference type="ChEBI" id="CHEBI:18420"/>
    </ligand>
</feature>
<dbReference type="EC" id="2.7.7.8" evidence="8"/>
<proteinExistence type="inferred from homology"/>
<reference evidence="10 11" key="1">
    <citation type="journal article" date="2012" name="Front. Microbiol.">
        <title>Complete genome of Ignavibacterium album, a metabolically versatile, flagellated, facultative anaerobe from the phylum Chlorobi.</title>
        <authorList>
            <person name="Liu Z."/>
            <person name="Frigaard N.-U."/>
            <person name="Vogl K."/>
            <person name="Iino T."/>
            <person name="Ohkuma M."/>
            <person name="Overmann J."/>
            <person name="Bryant D.A."/>
        </authorList>
    </citation>
    <scope>NUCLEOTIDE SEQUENCE [LARGE SCALE GENOMIC DNA]</scope>
    <source>
        <strain evidence="11">DSM 19864 / JCM 16511 / NBRC 101810 / Mat9-16</strain>
    </source>
</reference>
<dbReference type="SUPFAM" id="SSF54211">
    <property type="entry name" value="Ribosomal protein S5 domain 2-like"/>
    <property type="match status" value="2"/>
</dbReference>
<dbReference type="InterPro" id="IPR020568">
    <property type="entry name" value="Ribosomal_Su5_D2-typ_SF"/>
</dbReference>
<dbReference type="GO" id="GO:0000287">
    <property type="term" value="F:magnesium ion binding"/>
    <property type="evidence" value="ECO:0007669"/>
    <property type="project" value="UniProtKB-UniRule"/>
</dbReference>
<dbReference type="InterPro" id="IPR036612">
    <property type="entry name" value="KH_dom_type_1_sf"/>
</dbReference>
<dbReference type="PROSITE" id="PS50084">
    <property type="entry name" value="KH_TYPE_1"/>
    <property type="match status" value="1"/>
</dbReference>
<evidence type="ECO:0000313" key="10">
    <source>
        <dbReference type="EMBL" id="AFH48356.1"/>
    </source>
</evidence>
<gene>
    <name evidence="8 10" type="primary">pnp</name>
    <name evidence="10" type="ordered locus">IALB_0644</name>
</gene>
<keyword evidence="11" id="KW-1185">Reference proteome</keyword>
<dbReference type="STRING" id="945713.IALB_0644"/>
<comment type="similarity">
    <text evidence="1 8">Belongs to the polyribonucleotide nucleotidyltransferase family.</text>
</comment>
<dbReference type="CDD" id="cd02393">
    <property type="entry name" value="KH-I_PNPase"/>
    <property type="match status" value="1"/>
</dbReference>
<comment type="subcellular location">
    <subcellularLocation>
        <location evidence="8">Cytoplasm</location>
    </subcellularLocation>
</comment>
<dbReference type="OrthoDB" id="9804305at2"/>
<evidence type="ECO:0000256" key="2">
    <source>
        <dbReference type="ARBA" id="ARBA00022490"/>
    </source>
</evidence>
<dbReference type="eggNOG" id="COG1185">
    <property type="taxonomic scope" value="Bacteria"/>
</dbReference>
<dbReference type="Gene3D" id="3.30.1370.10">
    <property type="entry name" value="K Homology domain, type 1"/>
    <property type="match status" value="1"/>
</dbReference>
<dbReference type="GO" id="GO:0004654">
    <property type="term" value="F:polyribonucleotide nucleotidyltransferase activity"/>
    <property type="evidence" value="ECO:0007669"/>
    <property type="project" value="UniProtKB-UniRule"/>
</dbReference>
<dbReference type="InterPro" id="IPR036345">
    <property type="entry name" value="ExoRNase_PH_dom2_sf"/>
</dbReference>
<dbReference type="PIRSF" id="PIRSF005499">
    <property type="entry name" value="PNPase"/>
    <property type="match status" value="1"/>
</dbReference>
<protein>
    <recommendedName>
        <fullName evidence="8">Polyribonucleotide nucleotidyltransferase</fullName>
        <ecNumber evidence="8">2.7.7.8</ecNumber>
    </recommendedName>
    <alternativeName>
        <fullName evidence="8">Polynucleotide phosphorylase</fullName>
        <shortName evidence="8">PNPase</shortName>
    </alternativeName>
</protein>
<dbReference type="Proteomes" id="UP000007394">
    <property type="component" value="Chromosome"/>
</dbReference>
<dbReference type="InterPro" id="IPR012162">
    <property type="entry name" value="PNPase"/>
</dbReference>
<dbReference type="InterPro" id="IPR004088">
    <property type="entry name" value="KH_dom_type_1"/>
</dbReference>
<dbReference type="GO" id="GO:0000175">
    <property type="term" value="F:3'-5'-RNA exonuclease activity"/>
    <property type="evidence" value="ECO:0007669"/>
    <property type="project" value="TreeGrafter"/>
</dbReference>
<dbReference type="InterPro" id="IPR012340">
    <property type="entry name" value="NA-bd_OB-fold"/>
</dbReference>
<keyword evidence="7 8" id="KW-0694">RNA-binding</keyword>
<dbReference type="NCBIfam" id="NF008805">
    <property type="entry name" value="PRK11824.1"/>
    <property type="match status" value="1"/>
</dbReference>
<feature type="binding site" evidence="8">
    <location>
        <position position="485"/>
    </location>
    <ligand>
        <name>Mg(2+)</name>
        <dbReference type="ChEBI" id="CHEBI:18420"/>
    </ligand>
</feature>
<dbReference type="PATRIC" id="fig|945713.3.peg.645"/>
<evidence type="ECO:0000256" key="8">
    <source>
        <dbReference type="HAMAP-Rule" id="MF_01595"/>
    </source>
</evidence>
<dbReference type="GO" id="GO:0005829">
    <property type="term" value="C:cytosol"/>
    <property type="evidence" value="ECO:0007669"/>
    <property type="project" value="TreeGrafter"/>
</dbReference>
<keyword evidence="5 8" id="KW-0479">Metal-binding</keyword>
<dbReference type="RefSeq" id="WP_014559514.1">
    <property type="nucleotide sequence ID" value="NC_017464.1"/>
</dbReference>
<dbReference type="CDD" id="cd11363">
    <property type="entry name" value="RNase_PH_PNPase_1"/>
    <property type="match status" value="1"/>
</dbReference>